<dbReference type="InterPro" id="IPR016095">
    <property type="entry name" value="Ribosomal_uL1_3-a/b-sand"/>
</dbReference>
<dbReference type="AlphaFoldDB" id="A0A833RK56"/>
<dbReference type="InterPro" id="IPR023674">
    <property type="entry name" value="Ribosomal_uL1-like"/>
</dbReference>
<gene>
    <name evidence="1" type="ORF">FCM35_KLT17928</name>
</gene>
<dbReference type="GO" id="GO:0019005">
    <property type="term" value="C:SCF ubiquitin ligase complex"/>
    <property type="evidence" value="ECO:0007669"/>
    <property type="project" value="TreeGrafter"/>
</dbReference>
<accession>A0A833RK56</accession>
<dbReference type="PANTHER" id="PTHR13318">
    <property type="entry name" value="PARTNER OF PAIRED, ISOFORM B-RELATED"/>
    <property type="match status" value="1"/>
</dbReference>
<proteinExistence type="predicted"/>
<dbReference type="InterPro" id="IPR032675">
    <property type="entry name" value="LRR_dom_sf"/>
</dbReference>
<protein>
    <submittedName>
        <fullName evidence="1">BTB/POZ domain-containing protein FBL11 isoform X3</fullName>
    </submittedName>
</protein>
<name>A0A833RK56_9POAL</name>
<reference evidence="1" key="1">
    <citation type="submission" date="2020-01" db="EMBL/GenBank/DDBJ databases">
        <title>Genome sequence of Kobresia littledalei, the first chromosome-level genome in the family Cyperaceae.</title>
        <authorList>
            <person name="Qu G."/>
        </authorList>
    </citation>
    <scope>NUCLEOTIDE SEQUENCE</scope>
    <source>
        <strain evidence="1">C.B.Clarke</strain>
        <tissue evidence="1">Leaf</tissue>
    </source>
</reference>
<dbReference type="SMART" id="SM00367">
    <property type="entry name" value="LRR_CC"/>
    <property type="match status" value="4"/>
</dbReference>
<dbReference type="Gene3D" id="3.40.50.790">
    <property type="match status" value="1"/>
</dbReference>
<dbReference type="InterPro" id="IPR006553">
    <property type="entry name" value="Leu-rich_rpt_Cys-con_subtyp"/>
</dbReference>
<dbReference type="EMBL" id="SWLB01000006">
    <property type="protein sequence ID" value="KAF3337341.1"/>
    <property type="molecule type" value="Genomic_DNA"/>
</dbReference>
<comment type="caution">
    <text evidence="1">The sequence shown here is derived from an EMBL/GenBank/DDBJ whole genome shotgun (WGS) entry which is preliminary data.</text>
</comment>
<organism evidence="1 2">
    <name type="scientific">Carex littledalei</name>
    <dbReference type="NCBI Taxonomy" id="544730"/>
    <lineage>
        <taxon>Eukaryota</taxon>
        <taxon>Viridiplantae</taxon>
        <taxon>Streptophyta</taxon>
        <taxon>Embryophyta</taxon>
        <taxon>Tracheophyta</taxon>
        <taxon>Spermatophyta</taxon>
        <taxon>Magnoliopsida</taxon>
        <taxon>Liliopsida</taxon>
        <taxon>Poales</taxon>
        <taxon>Cyperaceae</taxon>
        <taxon>Cyperoideae</taxon>
        <taxon>Cariceae</taxon>
        <taxon>Carex</taxon>
        <taxon>Carex subgen. Euthyceras</taxon>
    </lineage>
</organism>
<evidence type="ECO:0000313" key="1">
    <source>
        <dbReference type="EMBL" id="KAF3337341.1"/>
    </source>
</evidence>
<keyword evidence="2" id="KW-1185">Reference proteome</keyword>
<dbReference type="OrthoDB" id="775260at2759"/>
<dbReference type="GO" id="GO:0031146">
    <property type="term" value="P:SCF-dependent proteasomal ubiquitin-dependent protein catabolic process"/>
    <property type="evidence" value="ECO:0007669"/>
    <property type="project" value="TreeGrafter"/>
</dbReference>
<evidence type="ECO:0000313" key="2">
    <source>
        <dbReference type="Proteomes" id="UP000623129"/>
    </source>
</evidence>
<dbReference type="Proteomes" id="UP000623129">
    <property type="component" value="Unassembled WGS sequence"/>
</dbReference>
<dbReference type="SUPFAM" id="SSF52047">
    <property type="entry name" value="RNI-like"/>
    <property type="match status" value="2"/>
</dbReference>
<sequence length="842" mass="92511">MPNSFKSLDNKFISFPNMLEIDISGCHQLDAHRTISFLSRAFPSLAILRASHCSQFRLQDLNFLINSCPTLHEVDFSLGFDAGDFPWSGHGRENVLIIAADVVDNRCVAQLSKLTLEGHNDLNDRHFSEISNLTEMLSYLNITSCSGLSDMAIAAFLRKCLSIHSLLLCYTSFGKESVKVLCSDDCQNPISCPTIASRLQCLHLDGCKGVDEFAMSHLLSHMTMIKEVSLRGTSLTDEAISNFTVSSLERLDVSDTKVSMVGLRPLIRRNHNLRCLKATGCTNLHQELTTNSAFSPLLCELIDNCTHLEEVAFGWGFSLFSVLIEEMLVFSTVRELTLGLGASPGLQFLHCLPILCPLIESLVLRFQVTSDDVIRNLLASLKHLQVLELRCCLGDLTIHCFEVPQNLMLTALRLEWVCKWMTNDHLALLTSTFCSLTELSLSGCQLLDSYSQDIISAGWPGLTVLHLEECGILSKSGVSSLLSCKGLEDLLLRHNGGGIPKTFITDAASELLQLRILALDLCDACDGGFDSPSRTFLRTVKMSRCRKQKLSLGLKAEIVKPVHKETIILQWNAAKLSEAQGNPKTQIIRPTRGKRVTTFSCQDNKGNFSTCVATCPSKCRDQCIASCPDCRTLCSRGGNLDCIHEFLAWGAYRLQRDSAGFSISSVIAGLKETYTETMKRPDVNAIVLTVESYVDLVVNPRRGDQVVRVVVYAEDAAAEEARTAGANVVGGDELIEEIQTGGEKLNFDKRIATPIHMLRHPKVSTMATVSWTLLFLLFLAAAKLSEAQGKPKTQIIRPAGGRSITISCEAITGISTCVATCPSKCRDKCIVSCPDCKTSCCK</sequence>
<dbReference type="Gene3D" id="3.80.10.10">
    <property type="entry name" value="Ribonuclease Inhibitor"/>
    <property type="match status" value="2"/>
</dbReference>
<dbReference type="SUPFAM" id="SSF56808">
    <property type="entry name" value="Ribosomal protein L1"/>
    <property type="match status" value="1"/>
</dbReference>